<evidence type="ECO:0000313" key="7">
    <source>
        <dbReference type="Proteomes" id="UP000321261"/>
    </source>
</evidence>
<dbReference type="EMBL" id="VIWU01000001">
    <property type="protein sequence ID" value="TWF74977.1"/>
    <property type="molecule type" value="Genomic_DNA"/>
</dbReference>
<dbReference type="CDD" id="cd01536">
    <property type="entry name" value="PBP1_ABC_sugar_binding-like"/>
    <property type="match status" value="1"/>
</dbReference>
<feature type="chain" id="PRO_5039686315" evidence="4">
    <location>
        <begin position="35"/>
        <end position="357"/>
    </location>
</feature>
<dbReference type="InterPro" id="IPR028082">
    <property type="entry name" value="Peripla_BP_I"/>
</dbReference>
<evidence type="ECO:0000256" key="4">
    <source>
        <dbReference type="SAM" id="SignalP"/>
    </source>
</evidence>
<evidence type="ECO:0000256" key="3">
    <source>
        <dbReference type="ARBA" id="ARBA00022729"/>
    </source>
</evidence>
<keyword evidence="3 4" id="KW-0732">Signal</keyword>
<dbReference type="PANTHER" id="PTHR46847">
    <property type="entry name" value="D-ALLOSE-BINDING PERIPLASMIC PROTEIN-RELATED"/>
    <property type="match status" value="1"/>
</dbReference>
<comment type="subcellular location">
    <subcellularLocation>
        <location evidence="1">Cell envelope</location>
    </subcellularLocation>
</comment>
<keyword evidence="7" id="KW-1185">Reference proteome</keyword>
<evidence type="ECO:0000259" key="5">
    <source>
        <dbReference type="Pfam" id="PF13407"/>
    </source>
</evidence>
<comment type="caution">
    <text evidence="6">The sequence shown here is derived from an EMBL/GenBank/DDBJ whole genome shotgun (WGS) entry which is preliminary data.</text>
</comment>
<dbReference type="InterPro" id="IPR025997">
    <property type="entry name" value="SBP_2_dom"/>
</dbReference>
<feature type="domain" description="Periplasmic binding protein" evidence="5">
    <location>
        <begin position="49"/>
        <end position="310"/>
    </location>
</feature>
<evidence type="ECO:0000256" key="1">
    <source>
        <dbReference type="ARBA" id="ARBA00004196"/>
    </source>
</evidence>
<proteinExistence type="inferred from homology"/>
<accession>A0A561SJB9</accession>
<feature type="signal peptide" evidence="4">
    <location>
        <begin position="1"/>
        <end position="34"/>
    </location>
</feature>
<evidence type="ECO:0000313" key="6">
    <source>
        <dbReference type="EMBL" id="TWF74977.1"/>
    </source>
</evidence>
<evidence type="ECO:0000256" key="2">
    <source>
        <dbReference type="ARBA" id="ARBA00007639"/>
    </source>
</evidence>
<dbReference type="SUPFAM" id="SSF53822">
    <property type="entry name" value="Periplasmic binding protein-like I"/>
    <property type="match status" value="1"/>
</dbReference>
<dbReference type="Proteomes" id="UP000321261">
    <property type="component" value="Unassembled WGS sequence"/>
</dbReference>
<name>A0A561SJB9_9PSEU</name>
<dbReference type="AlphaFoldDB" id="A0A561SJB9"/>
<dbReference type="Gene3D" id="3.40.50.2300">
    <property type="match status" value="2"/>
</dbReference>
<dbReference type="GO" id="GO:0030313">
    <property type="term" value="C:cell envelope"/>
    <property type="evidence" value="ECO:0007669"/>
    <property type="project" value="UniProtKB-SubCell"/>
</dbReference>
<gene>
    <name evidence="6" type="ORF">FHX44_11861</name>
</gene>
<dbReference type="PROSITE" id="PS51257">
    <property type="entry name" value="PROKAR_LIPOPROTEIN"/>
    <property type="match status" value="1"/>
</dbReference>
<protein>
    <submittedName>
        <fullName evidence="6">Ribose transport system substrate-binding protein</fullName>
    </submittedName>
</protein>
<organism evidence="6 7">
    <name type="scientific">Pseudonocardia hierapolitana</name>
    <dbReference type="NCBI Taxonomy" id="1128676"/>
    <lineage>
        <taxon>Bacteria</taxon>
        <taxon>Bacillati</taxon>
        <taxon>Actinomycetota</taxon>
        <taxon>Actinomycetes</taxon>
        <taxon>Pseudonocardiales</taxon>
        <taxon>Pseudonocardiaceae</taxon>
        <taxon>Pseudonocardia</taxon>
    </lineage>
</organism>
<comment type="similarity">
    <text evidence="2">Belongs to the bacterial solute-binding protein 2 family.</text>
</comment>
<dbReference type="GO" id="GO:0030246">
    <property type="term" value="F:carbohydrate binding"/>
    <property type="evidence" value="ECO:0007669"/>
    <property type="project" value="UniProtKB-ARBA"/>
</dbReference>
<sequence length="357" mass="36969">MVITAKGTGMSRSARTTLAAAAVTAMLATAVACGADGSDGSGGNSGHRVAYSSTSISDQYRVTFARLLEEAAVARNFEMLPLADANNDPAKQITDVTTLLGQGVDGIFIVVLDSEAIKPALDRAEAAGVPVVAVDQGPLAGKVAITVRGDSVLEGRHACEAIGEQMGGTGKVLELQGDLAGVIGVQRSKGFNDCMAEKFPGITVVSRPTQWAQEKATTATQTVLSTDPDVNAIFLASDSAMLPGVIEVLDRLGRLVPAGQDGHIPIVSIDGSPFGLDQVRAGHVDAIMAARLGDYATLSADYLQRAIEGETFTLGPTDHNSTIVQDGENLADVLVATRVTRESVDDPALWGNQVGED</sequence>
<reference evidence="6 7" key="1">
    <citation type="submission" date="2019-06" db="EMBL/GenBank/DDBJ databases">
        <title>Sequencing the genomes of 1000 actinobacteria strains.</title>
        <authorList>
            <person name="Klenk H.-P."/>
        </authorList>
    </citation>
    <scope>NUCLEOTIDE SEQUENCE [LARGE SCALE GENOMIC DNA]</scope>
    <source>
        <strain evidence="6 7">DSM 45671</strain>
    </source>
</reference>
<dbReference type="Pfam" id="PF13407">
    <property type="entry name" value="Peripla_BP_4"/>
    <property type="match status" value="1"/>
</dbReference>
<dbReference type="PANTHER" id="PTHR46847:SF1">
    <property type="entry name" value="D-ALLOSE-BINDING PERIPLASMIC PROTEIN-RELATED"/>
    <property type="match status" value="1"/>
</dbReference>